<dbReference type="PANTHER" id="PTHR32309:SF13">
    <property type="entry name" value="FERRIC ENTEROBACTIN TRANSPORT PROTEIN FEPE"/>
    <property type="match status" value="1"/>
</dbReference>
<evidence type="ECO:0000256" key="8">
    <source>
        <dbReference type="ARBA" id="ARBA00023137"/>
    </source>
</evidence>
<evidence type="ECO:0000256" key="4">
    <source>
        <dbReference type="ARBA" id="ARBA00022679"/>
    </source>
</evidence>
<dbReference type="NCBIfam" id="TIGR01007">
    <property type="entry name" value="eps_fam"/>
    <property type="match status" value="1"/>
</dbReference>
<dbReference type="GO" id="GO:0042802">
    <property type="term" value="F:identical protein binding"/>
    <property type="evidence" value="ECO:0007669"/>
    <property type="project" value="UniProtKB-ARBA"/>
</dbReference>
<dbReference type="OrthoDB" id="9794577at2"/>
<reference evidence="12 13" key="1">
    <citation type="submission" date="2018-06" db="EMBL/GenBank/DDBJ databases">
        <title>Chryseolinea flavus sp. nov., a member of the phylum Bacteroidetes isolated from soil.</title>
        <authorList>
            <person name="Li Y."/>
            <person name="Wang J."/>
        </authorList>
    </citation>
    <scope>NUCLEOTIDE SEQUENCE [LARGE SCALE GENOMIC DNA]</scope>
    <source>
        <strain evidence="12 13">SDU1-6</strain>
    </source>
</reference>
<feature type="transmembrane region" description="Helical" evidence="10">
    <location>
        <begin position="31"/>
        <end position="49"/>
    </location>
</feature>
<dbReference type="SUPFAM" id="SSF52540">
    <property type="entry name" value="P-loop containing nucleoside triphosphate hydrolases"/>
    <property type="match status" value="1"/>
</dbReference>
<dbReference type="CDD" id="cd05387">
    <property type="entry name" value="BY-kinase"/>
    <property type="match status" value="1"/>
</dbReference>
<dbReference type="PANTHER" id="PTHR32309">
    <property type="entry name" value="TYROSINE-PROTEIN KINASE"/>
    <property type="match status" value="1"/>
</dbReference>
<dbReference type="GO" id="GO:0004715">
    <property type="term" value="F:non-membrane spanning protein tyrosine kinase activity"/>
    <property type="evidence" value="ECO:0007669"/>
    <property type="project" value="UniProtKB-EC"/>
</dbReference>
<proteinExistence type="inferred from homology"/>
<dbReference type="EMBL" id="QMFY01000004">
    <property type="protein sequence ID" value="RAW01476.1"/>
    <property type="molecule type" value="Genomic_DNA"/>
</dbReference>
<feature type="transmembrane region" description="Helical" evidence="10">
    <location>
        <begin position="507"/>
        <end position="525"/>
    </location>
</feature>
<evidence type="ECO:0000256" key="10">
    <source>
        <dbReference type="SAM" id="Phobius"/>
    </source>
</evidence>
<dbReference type="InterPro" id="IPR025669">
    <property type="entry name" value="AAA_dom"/>
</dbReference>
<evidence type="ECO:0000256" key="9">
    <source>
        <dbReference type="ARBA" id="ARBA00051245"/>
    </source>
</evidence>
<gene>
    <name evidence="12" type="ORF">DQQ10_10390</name>
</gene>
<dbReference type="InterPro" id="IPR027417">
    <property type="entry name" value="P-loop_NTPase"/>
</dbReference>
<organism evidence="12 13">
    <name type="scientific">Pseudochryseolinea flava</name>
    <dbReference type="NCBI Taxonomy" id="2059302"/>
    <lineage>
        <taxon>Bacteria</taxon>
        <taxon>Pseudomonadati</taxon>
        <taxon>Bacteroidota</taxon>
        <taxon>Cytophagia</taxon>
        <taxon>Cytophagales</taxon>
        <taxon>Fulvivirgaceae</taxon>
        <taxon>Pseudochryseolinea</taxon>
    </lineage>
</organism>
<dbReference type="AlphaFoldDB" id="A0A364Y3W9"/>
<comment type="caution">
    <text evidence="12">The sequence shown here is derived from an EMBL/GenBank/DDBJ whole genome shotgun (WGS) entry which is preliminary data.</text>
</comment>
<dbReference type="FunFam" id="3.40.50.300:FF:000527">
    <property type="entry name" value="Tyrosine-protein kinase etk"/>
    <property type="match status" value="1"/>
</dbReference>
<sequence length="806" mass="90948">MPEGNEGLPSKEKPSIFQINFKRVADRAVRLWYVTVLSLAIAITLAHLINRYSTPIYPVKASIIIKEGDENAGAKFLYDNELLNPYRNFYNEVYIMRSYPLLQGVMEELGFDVALYVEGDIKTSEYYDPHFPVKFKVIPTAHKPTGRSFYFTVQDSSSYSFQYMTDDDDDGTGKEFPKLAFNDTVKINGFSIYVEKRGSVSSIMGKRFIVRFKDSWSLAKSYSSRLTANYAQAGASVVNLDISGEVIQKEIDFLNKFIERYQQYDVEKKNKMATMAIKFLDEQLLVIGDSLNRYEDEVESFKHRNIITRLDEETSRLYQKYTDLEQQKFDYNLLNNYFKYVDGLLKNDQFDGIFTPNSVGIRDNVVADLVQELIEEQSKVTLYKRSIPDQSGMDSNPALQGKLRKIEIIKSDILKTIENTRNTNVINIRFIDDQIGLIKRQLSKLPSTERELVSIQRNYALKEQLYLYLLQKRTEAGLSRASTTSDIVVVNPPIASSAIFPNKGQNYGIAAGAGLFLPLLIFVIIEMFNGKIQSKDDIEKLTAMPVIAGIGHNPGNDQLIVYTKPRSAMAESFRALRSNLNYFTGNREHIVFMVTSSVPGEGKSFTSLNLASVFAMAGKRTVIVGADLRKPKLFEELGLENKIGLSQYLSGMVGVEEVIQTTSVENLYLISGGPTPPNPSELLMRPAMEKLMANLRDQFDYIIVDTPPLSYVSDAFVLSKYADHSLFLVRQDFTPKTALLSLDDFFVAGKLSKISILFNDLRKTGLGYGYGNYGYGYGYGYGGGYGYGYGINLGKKKKDDGEGYYS</sequence>
<keyword evidence="6" id="KW-0418">Kinase</keyword>
<dbReference type="Gene3D" id="3.40.50.300">
    <property type="entry name" value="P-loop containing nucleotide triphosphate hydrolases"/>
    <property type="match status" value="1"/>
</dbReference>
<dbReference type="GO" id="GO:0005886">
    <property type="term" value="C:plasma membrane"/>
    <property type="evidence" value="ECO:0007669"/>
    <property type="project" value="TreeGrafter"/>
</dbReference>
<evidence type="ECO:0000313" key="13">
    <source>
        <dbReference type="Proteomes" id="UP000251889"/>
    </source>
</evidence>
<feature type="domain" description="AAA" evidence="11">
    <location>
        <begin position="600"/>
        <end position="709"/>
    </location>
</feature>
<evidence type="ECO:0000259" key="11">
    <source>
        <dbReference type="Pfam" id="PF13614"/>
    </source>
</evidence>
<keyword evidence="13" id="KW-1185">Reference proteome</keyword>
<keyword evidence="5" id="KW-0547">Nucleotide-binding</keyword>
<keyword evidence="8" id="KW-0829">Tyrosine-protein kinase</keyword>
<evidence type="ECO:0000313" key="12">
    <source>
        <dbReference type="EMBL" id="RAW01476.1"/>
    </source>
</evidence>
<evidence type="ECO:0000256" key="1">
    <source>
        <dbReference type="ARBA" id="ARBA00007316"/>
    </source>
</evidence>
<accession>A0A364Y3W9</accession>
<dbReference type="InterPro" id="IPR050445">
    <property type="entry name" value="Bact_polysacc_biosynth/exp"/>
</dbReference>
<keyword evidence="10" id="KW-1133">Transmembrane helix</keyword>
<dbReference type="Pfam" id="PF13614">
    <property type="entry name" value="AAA_31"/>
    <property type="match status" value="1"/>
</dbReference>
<dbReference type="EC" id="2.7.10.2" evidence="3"/>
<keyword evidence="7" id="KW-0067">ATP-binding</keyword>
<evidence type="ECO:0000256" key="2">
    <source>
        <dbReference type="ARBA" id="ARBA00008883"/>
    </source>
</evidence>
<keyword evidence="10" id="KW-0472">Membrane</keyword>
<keyword evidence="10" id="KW-0812">Transmembrane</keyword>
<comment type="similarity">
    <text evidence="2">Belongs to the etk/wzc family.</text>
</comment>
<evidence type="ECO:0000256" key="6">
    <source>
        <dbReference type="ARBA" id="ARBA00022777"/>
    </source>
</evidence>
<evidence type="ECO:0000256" key="7">
    <source>
        <dbReference type="ARBA" id="ARBA00022840"/>
    </source>
</evidence>
<evidence type="ECO:0000256" key="3">
    <source>
        <dbReference type="ARBA" id="ARBA00011903"/>
    </source>
</evidence>
<dbReference type="Proteomes" id="UP000251889">
    <property type="component" value="Unassembled WGS sequence"/>
</dbReference>
<name>A0A364Y3W9_9BACT</name>
<comment type="catalytic activity">
    <reaction evidence="9">
        <text>L-tyrosyl-[protein] + ATP = O-phospho-L-tyrosyl-[protein] + ADP + H(+)</text>
        <dbReference type="Rhea" id="RHEA:10596"/>
        <dbReference type="Rhea" id="RHEA-COMP:10136"/>
        <dbReference type="Rhea" id="RHEA-COMP:20101"/>
        <dbReference type="ChEBI" id="CHEBI:15378"/>
        <dbReference type="ChEBI" id="CHEBI:30616"/>
        <dbReference type="ChEBI" id="CHEBI:46858"/>
        <dbReference type="ChEBI" id="CHEBI:61978"/>
        <dbReference type="ChEBI" id="CHEBI:456216"/>
        <dbReference type="EC" id="2.7.10.2"/>
    </reaction>
</comment>
<dbReference type="InterPro" id="IPR005702">
    <property type="entry name" value="Wzc-like_C"/>
</dbReference>
<dbReference type="GO" id="GO:0005524">
    <property type="term" value="F:ATP binding"/>
    <property type="evidence" value="ECO:0007669"/>
    <property type="project" value="UniProtKB-KW"/>
</dbReference>
<evidence type="ECO:0000256" key="5">
    <source>
        <dbReference type="ARBA" id="ARBA00022741"/>
    </source>
</evidence>
<protein>
    <recommendedName>
        <fullName evidence="3">non-specific protein-tyrosine kinase</fullName>
        <ecNumber evidence="3">2.7.10.2</ecNumber>
    </recommendedName>
</protein>
<keyword evidence="4" id="KW-0808">Transferase</keyword>
<comment type="similarity">
    <text evidence="1">Belongs to the CpsD/CapB family.</text>
</comment>